<gene>
    <name evidence="5" type="primary">fadK_4</name>
    <name evidence="5" type="ORF">SAMEA1982600_01128</name>
</gene>
<dbReference type="GO" id="GO:0031956">
    <property type="term" value="F:medium-chain fatty acid-CoA ligase activity"/>
    <property type="evidence" value="ECO:0007669"/>
    <property type="project" value="TreeGrafter"/>
</dbReference>
<dbReference type="InterPro" id="IPR042099">
    <property type="entry name" value="ANL_N_sf"/>
</dbReference>
<keyword evidence="2 5" id="KW-0436">Ligase</keyword>
<dbReference type="InterPro" id="IPR045851">
    <property type="entry name" value="AMP-bd_C_sf"/>
</dbReference>
<dbReference type="Pfam" id="PF00501">
    <property type="entry name" value="AMP-binding"/>
    <property type="match status" value="1"/>
</dbReference>
<evidence type="ECO:0000259" key="4">
    <source>
        <dbReference type="Pfam" id="PF13193"/>
    </source>
</evidence>
<accession>A0A157MAC7</accession>
<comment type="similarity">
    <text evidence="1">Belongs to the ATP-dependent AMP-binding enzyme family.</text>
</comment>
<dbReference type="PANTHER" id="PTHR43201">
    <property type="entry name" value="ACYL-COA SYNTHETASE"/>
    <property type="match status" value="1"/>
</dbReference>
<dbReference type="RefSeq" id="WP_066409836.1">
    <property type="nucleotide sequence ID" value="NZ_FKBS01000012.1"/>
</dbReference>
<dbReference type="EMBL" id="FKBS01000012">
    <property type="protein sequence ID" value="SAI05903.1"/>
    <property type="molecule type" value="Genomic_DNA"/>
</dbReference>
<dbReference type="PANTHER" id="PTHR43201:SF5">
    <property type="entry name" value="MEDIUM-CHAIN ACYL-COA LIGASE ACSF2, MITOCHONDRIAL"/>
    <property type="match status" value="1"/>
</dbReference>
<dbReference type="Gene3D" id="3.40.50.12780">
    <property type="entry name" value="N-terminal domain of ligase-like"/>
    <property type="match status" value="1"/>
</dbReference>
<proteinExistence type="inferred from homology"/>
<reference evidence="5 6" key="1">
    <citation type="submission" date="2016-03" db="EMBL/GenBank/DDBJ databases">
        <authorList>
            <consortium name="Pathogen Informatics"/>
        </authorList>
    </citation>
    <scope>NUCLEOTIDE SEQUENCE [LARGE SCALE GENOMIC DNA]</scope>
    <source>
        <strain evidence="5 6">NCTC13364</strain>
    </source>
</reference>
<dbReference type="AlphaFoldDB" id="A0A157MAC7"/>
<dbReference type="SUPFAM" id="SSF56801">
    <property type="entry name" value="Acetyl-CoA synthetase-like"/>
    <property type="match status" value="1"/>
</dbReference>
<dbReference type="InterPro" id="IPR025110">
    <property type="entry name" value="AMP-bd_C"/>
</dbReference>
<dbReference type="EC" id="6.2.1.-" evidence="5"/>
<dbReference type="PROSITE" id="PS00455">
    <property type="entry name" value="AMP_BINDING"/>
    <property type="match status" value="1"/>
</dbReference>
<dbReference type="InterPro" id="IPR000873">
    <property type="entry name" value="AMP-dep_synth/lig_dom"/>
</dbReference>
<dbReference type="Pfam" id="PF13193">
    <property type="entry name" value="AMP-binding_C"/>
    <property type="match status" value="1"/>
</dbReference>
<dbReference type="OrthoDB" id="9766486at2"/>
<name>A0A157MAC7_9BORD</name>
<organism evidence="5 6">
    <name type="scientific">Bordetella ansorpii</name>
    <dbReference type="NCBI Taxonomy" id="288768"/>
    <lineage>
        <taxon>Bacteria</taxon>
        <taxon>Pseudomonadati</taxon>
        <taxon>Pseudomonadota</taxon>
        <taxon>Betaproteobacteria</taxon>
        <taxon>Burkholderiales</taxon>
        <taxon>Alcaligenaceae</taxon>
        <taxon>Bordetella</taxon>
    </lineage>
</organism>
<protein>
    <submittedName>
        <fullName evidence="5">Acetyl-CoA synthetase</fullName>
        <ecNumber evidence="5">6.2.1.-</ecNumber>
    </submittedName>
</protein>
<evidence type="ECO:0000256" key="1">
    <source>
        <dbReference type="ARBA" id="ARBA00006432"/>
    </source>
</evidence>
<evidence type="ECO:0000313" key="6">
    <source>
        <dbReference type="Proteomes" id="UP000077037"/>
    </source>
</evidence>
<dbReference type="GO" id="GO:0006631">
    <property type="term" value="P:fatty acid metabolic process"/>
    <property type="evidence" value="ECO:0007669"/>
    <property type="project" value="TreeGrafter"/>
</dbReference>
<sequence>MMTDRLYQFAQTRPQDVFLVYEEAEYTYAGMADLVSAVARRLDGLGIRAGDRVALVCGNRPAFLAAWFAVTELGAVAVPLNVGLKGDGLRYTLTQSGAAALLIEPDLLAEKRGDIARLESALRIHEIDAAMEAPPTDVTPRWRLATRPDAQQANSILYTSGTTGLPKGAVLPHAAYEAAGRDMTRSLGLTDQDRIMVFLPLFHANPQMYAVASVLHAGATLVLRPKFSARAFFDDAVRYRATGFTYVGTVLAILEKQHPGARADHGLRWGVGGGAPERVWRELEPRFGIAIRELYGMTETGGWVSMNLPAATRLGSVGQARPGVHLQIRDEAGNAVAAGVHGEIVARAAEPGMFFSEYWRNAEATASTWRDGWLHTGDRGALDADGYLTFHGRIKELIRRGGEMIAPAEIEMQLLRHPDIRECAVIGVPDDILGEEIQAVIVADRAVPADELHAFAQARLPDHMVPRYVLYVDRLPKTETEKIKRHELAGLILPAVDLRPGR</sequence>
<evidence type="ECO:0000256" key="2">
    <source>
        <dbReference type="ARBA" id="ARBA00022598"/>
    </source>
</evidence>
<evidence type="ECO:0000313" key="5">
    <source>
        <dbReference type="EMBL" id="SAI05903.1"/>
    </source>
</evidence>
<feature type="domain" description="AMP-dependent synthetase/ligase" evidence="3">
    <location>
        <begin position="8"/>
        <end position="349"/>
    </location>
</feature>
<dbReference type="InterPro" id="IPR020845">
    <property type="entry name" value="AMP-binding_CS"/>
</dbReference>
<dbReference type="Proteomes" id="UP000077037">
    <property type="component" value="Unassembled WGS sequence"/>
</dbReference>
<feature type="domain" description="AMP-binding enzyme C-terminal" evidence="4">
    <location>
        <begin position="409"/>
        <end position="482"/>
    </location>
</feature>
<dbReference type="Gene3D" id="3.30.300.30">
    <property type="match status" value="1"/>
</dbReference>
<evidence type="ECO:0000259" key="3">
    <source>
        <dbReference type="Pfam" id="PF00501"/>
    </source>
</evidence>